<evidence type="ECO:0000313" key="5">
    <source>
        <dbReference type="Proteomes" id="UP000247892"/>
    </source>
</evidence>
<dbReference type="PANTHER" id="PTHR35530:SF1">
    <property type="entry name" value="2-HYDROXYMUCONATE TAUTOMERASE"/>
    <property type="match status" value="1"/>
</dbReference>
<dbReference type="InterPro" id="IPR014347">
    <property type="entry name" value="Tautomerase/MIF_sf"/>
</dbReference>
<dbReference type="Proteomes" id="UP000247892">
    <property type="component" value="Unassembled WGS sequence"/>
</dbReference>
<dbReference type="EMBL" id="MASU01000007">
    <property type="protein sequence ID" value="PXY30506.1"/>
    <property type="molecule type" value="Genomic_DNA"/>
</dbReference>
<dbReference type="InterPro" id="IPR004370">
    <property type="entry name" value="4-OT-like_dom"/>
</dbReference>
<dbReference type="Pfam" id="PF01361">
    <property type="entry name" value="Tautomerase"/>
    <property type="match status" value="1"/>
</dbReference>
<dbReference type="GO" id="GO:0016853">
    <property type="term" value="F:isomerase activity"/>
    <property type="evidence" value="ECO:0007669"/>
    <property type="project" value="UniProtKB-KW"/>
</dbReference>
<dbReference type="SUPFAM" id="SSF55331">
    <property type="entry name" value="Tautomerase/MIF"/>
    <property type="match status" value="1"/>
</dbReference>
<dbReference type="RefSeq" id="WP_110338400.1">
    <property type="nucleotide sequence ID" value="NZ_MASU01000007.1"/>
</dbReference>
<reference evidence="4 5" key="1">
    <citation type="submission" date="2016-07" db="EMBL/GenBank/DDBJ databases">
        <title>Draft genome sequence of Prauserella sp. YIM 121212, isolated from alkaline soil.</title>
        <authorList>
            <person name="Ruckert C."/>
            <person name="Albersmeier A."/>
            <person name="Jiang C.-L."/>
            <person name="Jiang Y."/>
            <person name="Kalinowski J."/>
            <person name="Schneider O."/>
            <person name="Winkler A."/>
            <person name="Zotchev S.B."/>
        </authorList>
    </citation>
    <scope>NUCLEOTIDE SEQUENCE [LARGE SCALE GENOMIC DNA]</scope>
    <source>
        <strain evidence="4 5">YIM 121212</strain>
    </source>
</reference>
<dbReference type="AlphaFoldDB" id="A0A318M6V1"/>
<feature type="domain" description="4-oxalocrotonate tautomerase-like" evidence="3">
    <location>
        <begin position="2"/>
        <end position="58"/>
    </location>
</feature>
<evidence type="ECO:0000259" key="3">
    <source>
        <dbReference type="Pfam" id="PF01361"/>
    </source>
</evidence>
<keyword evidence="5" id="KW-1185">Reference proteome</keyword>
<protein>
    <recommendedName>
        <fullName evidence="3">4-oxalocrotonate tautomerase-like domain-containing protein</fullName>
    </recommendedName>
</protein>
<gene>
    <name evidence="4" type="ORF">BA062_18250</name>
</gene>
<comment type="similarity">
    <text evidence="1">Belongs to the 4-oxalocrotonate tautomerase family.</text>
</comment>
<evidence type="ECO:0000256" key="1">
    <source>
        <dbReference type="ARBA" id="ARBA00006723"/>
    </source>
</evidence>
<keyword evidence="2" id="KW-0413">Isomerase</keyword>
<name>A0A318M6V1_9PSEU</name>
<evidence type="ECO:0000313" key="4">
    <source>
        <dbReference type="EMBL" id="PXY30506.1"/>
    </source>
</evidence>
<comment type="caution">
    <text evidence="4">The sequence shown here is derived from an EMBL/GenBank/DDBJ whole genome shotgun (WGS) entry which is preliminary data.</text>
</comment>
<dbReference type="Gene3D" id="3.30.429.10">
    <property type="entry name" value="Macrophage Migration Inhibitory Factor"/>
    <property type="match status" value="1"/>
</dbReference>
<accession>A0A318M6V1</accession>
<evidence type="ECO:0000256" key="2">
    <source>
        <dbReference type="ARBA" id="ARBA00023235"/>
    </source>
</evidence>
<proteinExistence type="inferred from homology"/>
<dbReference type="PANTHER" id="PTHR35530">
    <property type="entry name" value="TAUTOMERASE-RELATED"/>
    <property type="match status" value="1"/>
</dbReference>
<dbReference type="OrthoDB" id="4990855at2"/>
<sequence>MPLIEVKLFEGRLTEERESQLIDSLTDAITDVLGDSVRAQTWVVLEEVPARRWGIGGSAGTAPVP</sequence>
<organism evidence="4 5">
    <name type="scientific">Prauserella flavalba</name>
    <dbReference type="NCBI Taxonomy" id="1477506"/>
    <lineage>
        <taxon>Bacteria</taxon>
        <taxon>Bacillati</taxon>
        <taxon>Actinomycetota</taxon>
        <taxon>Actinomycetes</taxon>
        <taxon>Pseudonocardiales</taxon>
        <taxon>Pseudonocardiaceae</taxon>
        <taxon>Prauserella</taxon>
    </lineage>
</organism>